<evidence type="ECO:0000313" key="2">
    <source>
        <dbReference type="Proteomes" id="UP000199705"/>
    </source>
</evidence>
<sequence length="214" mass="24833">MAIEIKYKNSLGVEVSAQQANLLQGDYSSEHYVDDVLQKIDIYENGELSTGEYYLSEGENLQSVLAEYQSLWRSGTFFTNKQQVGNYTVMNWGLYEKTEKLEEGRKVWDNQGRIIAEEHVDAATHQVLYTVKYFYLTNFGSFAYTDRVLNYGTLEFTYGLSEPDEITVSVNLPDFDNEIYYITEEENILNHPLIAPLFSWDTQTYYHSDQLLPI</sequence>
<dbReference type="STRING" id="551996.SAMN05192573_12187"/>
<evidence type="ECO:0000313" key="1">
    <source>
        <dbReference type="EMBL" id="SDI47259.1"/>
    </source>
</evidence>
<dbReference type="RefSeq" id="WP_091175134.1">
    <property type="nucleotide sequence ID" value="NZ_FNCG01000021.1"/>
</dbReference>
<gene>
    <name evidence="1" type="ORF">SAMN05192573_12187</name>
</gene>
<accession>A0A1G8KV42</accession>
<name>A0A1G8KV42_9SPHI</name>
<dbReference type="AlphaFoldDB" id="A0A1G8KV42"/>
<proteinExistence type="predicted"/>
<organism evidence="1 2">
    <name type="scientific">Mucilaginibacter gossypii</name>
    <dbReference type="NCBI Taxonomy" id="551996"/>
    <lineage>
        <taxon>Bacteria</taxon>
        <taxon>Pseudomonadati</taxon>
        <taxon>Bacteroidota</taxon>
        <taxon>Sphingobacteriia</taxon>
        <taxon>Sphingobacteriales</taxon>
        <taxon>Sphingobacteriaceae</taxon>
        <taxon>Mucilaginibacter</taxon>
    </lineage>
</organism>
<dbReference type="EMBL" id="FNCG01000021">
    <property type="protein sequence ID" value="SDI47259.1"/>
    <property type="molecule type" value="Genomic_DNA"/>
</dbReference>
<keyword evidence="2" id="KW-1185">Reference proteome</keyword>
<protein>
    <submittedName>
        <fullName evidence="1">Uncharacterized protein</fullName>
    </submittedName>
</protein>
<dbReference type="Proteomes" id="UP000199705">
    <property type="component" value="Unassembled WGS sequence"/>
</dbReference>
<reference evidence="2" key="1">
    <citation type="submission" date="2016-10" db="EMBL/GenBank/DDBJ databases">
        <authorList>
            <person name="Varghese N."/>
            <person name="Submissions S."/>
        </authorList>
    </citation>
    <scope>NUCLEOTIDE SEQUENCE [LARGE SCALE GENOMIC DNA]</scope>
    <source>
        <strain evidence="2">Gh-67</strain>
    </source>
</reference>